<evidence type="ECO:0000256" key="1">
    <source>
        <dbReference type="SAM" id="Phobius"/>
    </source>
</evidence>
<dbReference type="STRING" id="335992.SAR11_0734"/>
<name>Q4FMN6_PELUB</name>
<keyword evidence="1" id="KW-0812">Transmembrane</keyword>
<dbReference type="eggNOG" id="COG3164">
    <property type="taxonomic scope" value="Bacteria"/>
</dbReference>
<dbReference type="AlphaFoldDB" id="Q4FMN6"/>
<dbReference type="GeneID" id="66295237"/>
<reference evidence="2 3" key="1">
    <citation type="journal article" date="2005" name="Science">
        <title>Genome streamlining in a cosmopolitan oceanic bacterium.</title>
        <authorList>
            <person name="Giovannoni S.J."/>
            <person name="Tripp H.J."/>
            <person name="Givan S."/>
            <person name="Podar M."/>
            <person name="Vergin K.L."/>
            <person name="Baptista D."/>
            <person name="Bibbs L."/>
            <person name="Eads J."/>
            <person name="Richardson T.H."/>
            <person name="Noordewier M."/>
            <person name="Rappe M.S."/>
            <person name="Short J.M."/>
            <person name="Carrington J.C."/>
            <person name="Mathur E.J."/>
        </authorList>
    </citation>
    <scope>NUCLEOTIDE SEQUENCE [LARGE SCALE GENOMIC DNA]</scope>
    <source>
        <strain evidence="2 3">HTCC1062</strain>
    </source>
</reference>
<sequence length="730" mass="83135">MKRIVKILAILIITLAAIVIYLSLYGVKTDKFNKEIIKNVSKINKKINLSLNEVNYLLNPMNFSINISTKNPKILLEDKSLDLKDITSNISLKSFISNQFSIDDLKISTKEIKIKDLISLTRAVEGSPQLFVLDSITKEGLISTDINLKFDLDGEIKNNYQITGNVKKAKFNIFNKVEIDDLNLLFNISNNQLTLKKIETNLNSIKLKSPLIKIEKKKDIFFVDGEVANEEQNFDINKLKPIFGDLLNNIEIEKIDFNSINIFSFNVNRKLKLKDLKLETNLNLENFQIVKNPLNLKTFLPNYAEQIKFKDHKIKIKLIKGILDIRGDGDIYIGDESEQLSYNVIKDAGEIKFDTNLNIKNNPLTINFLDYKKKKGNSSEILLKGIYKKNKELILKDISLTEKNNQILIKDLMFSKNFKVKDLSYIKLNYRNKNDLLNNLELKKNKSNFSINGKSFDATQLINNSMSDDESTAIFENFNSKFDIKIGTAYINKNDYTKNLAGYFTFKNNKLDKLNLASTFPNKKKMNLSIETNNQNETITKFFSNYPKPLIKRYDFIKGFEEGYLNFNSIKKDGVSNSVLIIDNFKVKEVPVFAKLLSLASLQGIADLLTGEGIRFTDFEMRYSSQKGLTNIEEMYAIGPAISILMDGYIESKKLVSLRGTLVPATTINRSIASIPLLGKILIGEKTGEGVFGVSFKIKGPPKNLSTTVNPIKTLTPRFITRTLEKIKKN</sequence>
<dbReference type="EMBL" id="CP000084">
    <property type="protein sequence ID" value="AAZ21553.1"/>
    <property type="molecule type" value="Genomic_DNA"/>
</dbReference>
<dbReference type="KEGG" id="pub:SAR11_0734"/>
<feature type="transmembrane region" description="Helical" evidence="1">
    <location>
        <begin position="7"/>
        <end position="27"/>
    </location>
</feature>
<accession>Q4FMN6</accession>
<protein>
    <recommendedName>
        <fullName evidence="4">AsmA-like C-terminal domain-containing protein</fullName>
    </recommendedName>
</protein>
<keyword evidence="3" id="KW-1185">Reference proteome</keyword>
<evidence type="ECO:0000313" key="3">
    <source>
        <dbReference type="Proteomes" id="UP000002528"/>
    </source>
</evidence>
<keyword evidence="1" id="KW-0472">Membrane</keyword>
<evidence type="ECO:0008006" key="4">
    <source>
        <dbReference type="Google" id="ProtNLM"/>
    </source>
</evidence>
<keyword evidence="1" id="KW-1133">Transmembrane helix</keyword>
<evidence type="ECO:0000313" key="2">
    <source>
        <dbReference type="EMBL" id="AAZ21553.1"/>
    </source>
</evidence>
<dbReference type="RefSeq" id="WP_011281902.1">
    <property type="nucleotide sequence ID" value="NC_007205.1"/>
</dbReference>
<dbReference type="OrthoDB" id="7161641at2"/>
<organism evidence="2 3">
    <name type="scientific">Pelagibacter ubique (strain HTCC1062)</name>
    <dbReference type="NCBI Taxonomy" id="335992"/>
    <lineage>
        <taxon>Bacteria</taxon>
        <taxon>Pseudomonadati</taxon>
        <taxon>Pseudomonadota</taxon>
        <taxon>Alphaproteobacteria</taxon>
        <taxon>Candidatus Pelagibacterales</taxon>
        <taxon>Candidatus Pelagibacteraceae</taxon>
        <taxon>Candidatus Pelagibacter</taxon>
    </lineage>
</organism>
<dbReference type="HOGENOM" id="CLU_379780_0_0_5"/>
<gene>
    <name evidence="2" type="ordered locus">SAR11_0734</name>
</gene>
<proteinExistence type="predicted"/>
<dbReference type="Proteomes" id="UP000002528">
    <property type="component" value="Chromosome"/>
</dbReference>